<evidence type="ECO:0000256" key="5">
    <source>
        <dbReference type="ARBA" id="ARBA00036943"/>
    </source>
</evidence>
<feature type="region of interest" description="Disordered" evidence="8">
    <location>
        <begin position="566"/>
        <end position="675"/>
    </location>
</feature>
<evidence type="ECO:0000256" key="7">
    <source>
        <dbReference type="ARBA" id="ARBA00041563"/>
    </source>
</evidence>
<dbReference type="OrthoDB" id="428658at2759"/>
<keyword evidence="4" id="KW-0413">Isomerase</keyword>
<reference evidence="10 11" key="1">
    <citation type="submission" date="2014-11" db="EMBL/GenBank/DDBJ databases">
        <authorList>
            <person name="Zhu J."/>
            <person name="Qi W."/>
            <person name="Song R."/>
        </authorList>
    </citation>
    <scope>NUCLEOTIDE SEQUENCE [LARGE SCALE GENOMIC DNA]</scope>
</reference>
<dbReference type="Proteomes" id="UP000041254">
    <property type="component" value="Unassembled WGS sequence"/>
</dbReference>
<evidence type="ECO:0000313" key="10">
    <source>
        <dbReference type="EMBL" id="CEM13896.1"/>
    </source>
</evidence>
<dbReference type="GO" id="GO:0001522">
    <property type="term" value="P:pseudouridine synthesis"/>
    <property type="evidence" value="ECO:0007669"/>
    <property type="project" value="InterPro"/>
</dbReference>
<dbReference type="GO" id="GO:0003723">
    <property type="term" value="F:RNA binding"/>
    <property type="evidence" value="ECO:0007669"/>
    <property type="project" value="InterPro"/>
</dbReference>
<dbReference type="PANTHER" id="PTHR21600">
    <property type="entry name" value="MITOCHONDRIAL RNA PSEUDOURIDINE SYNTHASE"/>
    <property type="match status" value="1"/>
</dbReference>
<evidence type="ECO:0000256" key="8">
    <source>
        <dbReference type="SAM" id="MobiDB-lite"/>
    </source>
</evidence>
<dbReference type="GO" id="GO:0009982">
    <property type="term" value="F:pseudouridine synthase activity"/>
    <property type="evidence" value="ECO:0007669"/>
    <property type="project" value="InterPro"/>
</dbReference>
<dbReference type="InterPro" id="IPR006145">
    <property type="entry name" value="PsdUridine_synth_RsuA/RluA"/>
</dbReference>
<feature type="compositionally biased region" description="Low complexity" evidence="8">
    <location>
        <begin position="652"/>
        <end position="663"/>
    </location>
</feature>
<organism evidence="10 11">
    <name type="scientific">Vitrella brassicaformis (strain CCMP3155)</name>
    <dbReference type="NCBI Taxonomy" id="1169540"/>
    <lineage>
        <taxon>Eukaryota</taxon>
        <taxon>Sar</taxon>
        <taxon>Alveolata</taxon>
        <taxon>Colpodellida</taxon>
        <taxon>Vitrellaceae</taxon>
        <taxon>Vitrella</taxon>
    </lineage>
</organism>
<proteinExistence type="inferred from homology"/>
<protein>
    <recommendedName>
        <fullName evidence="6">Pseudouridylate synthase RPUSD4, mitochondrial</fullName>
    </recommendedName>
    <alternativeName>
        <fullName evidence="7">RNA pseudouridylate synthase domain-containing protein 4</fullName>
    </alternativeName>
</protein>
<evidence type="ECO:0000256" key="6">
    <source>
        <dbReference type="ARBA" id="ARBA00039953"/>
    </source>
</evidence>
<evidence type="ECO:0000256" key="4">
    <source>
        <dbReference type="ARBA" id="ARBA00023235"/>
    </source>
</evidence>
<feature type="compositionally biased region" description="Acidic residues" evidence="8">
    <location>
        <begin position="612"/>
        <end position="625"/>
    </location>
</feature>
<dbReference type="InterPro" id="IPR020103">
    <property type="entry name" value="PsdUridine_synth_cat_dom_sf"/>
</dbReference>
<feature type="domain" description="Pseudouridine synthase RsuA/RluA-like" evidence="9">
    <location>
        <begin position="155"/>
        <end position="309"/>
    </location>
</feature>
<dbReference type="PANTHER" id="PTHR21600:SF83">
    <property type="entry name" value="PSEUDOURIDYLATE SYNTHASE RPUSD4, MITOCHONDRIAL"/>
    <property type="match status" value="1"/>
</dbReference>
<keyword evidence="11" id="KW-1185">Reference proteome</keyword>
<evidence type="ECO:0000256" key="2">
    <source>
        <dbReference type="ARBA" id="ARBA00001896"/>
    </source>
</evidence>
<dbReference type="InterPro" id="IPR050188">
    <property type="entry name" value="RluA_PseudoU_synthase"/>
</dbReference>
<dbReference type="EMBL" id="CDMY01000448">
    <property type="protein sequence ID" value="CEM13896.1"/>
    <property type="molecule type" value="Genomic_DNA"/>
</dbReference>
<dbReference type="InParanoid" id="A0A0G4FJH7"/>
<evidence type="ECO:0000256" key="1">
    <source>
        <dbReference type="ARBA" id="ARBA00001166"/>
    </source>
</evidence>
<comment type="similarity">
    <text evidence="3">Belongs to the pseudouridine synthase RluA family.</text>
</comment>
<feature type="region of interest" description="Disordered" evidence="8">
    <location>
        <begin position="503"/>
        <end position="548"/>
    </location>
</feature>
<dbReference type="STRING" id="1169540.A0A0G4FJH7"/>
<dbReference type="VEuPathDB" id="CryptoDB:Vbra_547"/>
<feature type="compositionally biased region" description="Low complexity" evidence="8">
    <location>
        <begin position="448"/>
        <end position="457"/>
    </location>
</feature>
<comment type="catalytic activity">
    <reaction evidence="2">
        <text>uridine in 5S rRNA = pseudouridine in 5S rRNA</text>
        <dbReference type="Rhea" id="RHEA:47036"/>
        <dbReference type="Rhea" id="RHEA-COMP:11730"/>
        <dbReference type="Rhea" id="RHEA-COMP:11731"/>
        <dbReference type="ChEBI" id="CHEBI:65314"/>
        <dbReference type="ChEBI" id="CHEBI:65315"/>
    </reaction>
</comment>
<feature type="compositionally biased region" description="Low complexity" evidence="8">
    <location>
        <begin position="523"/>
        <end position="532"/>
    </location>
</feature>
<evidence type="ECO:0000256" key="3">
    <source>
        <dbReference type="ARBA" id="ARBA00010876"/>
    </source>
</evidence>
<feature type="compositionally biased region" description="Basic residues" evidence="8">
    <location>
        <begin position="507"/>
        <end position="516"/>
    </location>
</feature>
<evidence type="ECO:0000259" key="9">
    <source>
        <dbReference type="Pfam" id="PF00849"/>
    </source>
</evidence>
<dbReference type="SUPFAM" id="SSF55120">
    <property type="entry name" value="Pseudouridine synthase"/>
    <property type="match status" value="1"/>
</dbReference>
<dbReference type="CDD" id="cd02869">
    <property type="entry name" value="PseudoU_synth_RluA_like"/>
    <property type="match status" value="1"/>
</dbReference>
<accession>A0A0G4FJH7</accession>
<gene>
    <name evidence="10" type="ORF">Vbra_547</name>
</gene>
<dbReference type="Pfam" id="PF00849">
    <property type="entry name" value="PseudoU_synth_2"/>
    <property type="match status" value="1"/>
</dbReference>
<sequence>MVQASPPQMEEGLSASVSVSDADVTALMGPAQIPGKPYFDLGPFTYRQIGSTDEGVRLDRWVLKHVTSNWSVCNKVIRIQQVFVVHSNQPPEEHQKQVMYKRFRPVLGPGHRLREGDWVYWPRVLQPVPKPTVVRAAFDVANTDPRDWILYKDSDFLAINKPFGLLTTGTKHDKVSVKRNFLERLQFSMDYPPRLIHRLAGDTSGVLLLARTKSSADMAVDQIQMRCFWRRTYWAVTAGRPNGQHGTVRIALGKQEDDDVVVPMTTMDGGIAAVTQWRLLKHSSACGGMSLMELSTTFGLRHQIRAHCAYGLHCPLVGDPLYFNLSSEWCEATAYKSAFYSDAAKDERRRVLGPHPPLHLHSRAITFNSFAGEEVEVTAPMPPHMAQTFDKLGWSEYIHQQDDSAARFNPWRPQQDPHMLELLLEREADRIATPYDAHTAVQQRGDAQDAAADAAATDTEEWETAPSGDSGPAAEDVKDDQPLTKADIEKRRAAEMDALRQTNFVARYHRDRKKHAQQQMTNRRPPLSPSSGRPHRHPAPSSQLDRSKQAIRDDFIHRFISGKMATLPPLSPAMVPQTHRQKKEGIVEQQRSRRQSKREREREGQMLAWREQEEEHDTDGDDDGVWGEQHTELGMYGRDEESDDDNHQQPQTSTNSTTSSSTTEGVAYDDLNKRVRDRLRRSVFDGLKDRWEIERNRQGSGRVNE</sequence>
<feature type="region of interest" description="Disordered" evidence="8">
    <location>
        <begin position="440"/>
        <end position="483"/>
    </location>
</feature>
<dbReference type="AlphaFoldDB" id="A0A0G4FJH7"/>
<comment type="catalytic activity">
    <reaction evidence="5">
        <text>a uridine in tRNA = a pseudouridine in tRNA</text>
        <dbReference type="Rhea" id="RHEA:54572"/>
        <dbReference type="Rhea" id="RHEA-COMP:13339"/>
        <dbReference type="Rhea" id="RHEA-COMP:13934"/>
        <dbReference type="ChEBI" id="CHEBI:65314"/>
        <dbReference type="ChEBI" id="CHEBI:65315"/>
    </reaction>
</comment>
<comment type="catalytic activity">
    <reaction evidence="1">
        <text>a uridine in mRNA = a pseudouridine in mRNA</text>
        <dbReference type="Rhea" id="RHEA:56644"/>
        <dbReference type="Rhea" id="RHEA-COMP:14658"/>
        <dbReference type="Rhea" id="RHEA-COMP:14659"/>
        <dbReference type="ChEBI" id="CHEBI:65314"/>
        <dbReference type="ChEBI" id="CHEBI:65315"/>
    </reaction>
</comment>
<name>A0A0G4FJH7_VITBC</name>
<dbReference type="Gene3D" id="3.30.2350.10">
    <property type="entry name" value="Pseudouridine synthase"/>
    <property type="match status" value="1"/>
</dbReference>
<evidence type="ECO:0000313" key="11">
    <source>
        <dbReference type="Proteomes" id="UP000041254"/>
    </source>
</evidence>